<evidence type="ECO:0000256" key="2">
    <source>
        <dbReference type="ARBA" id="ARBA00009994"/>
    </source>
</evidence>
<sequence>MSEDLISALYPPPPLFYKYFTSENLQKLKECQSDDKPIEGELKFLVPPSQPPGTHYRGYGNIWSFEDKLPKLSEMGYTQLYEDTDDQSAGSNKITELHKLMKSLLVNFIELIGIMHINPSEFHTKIEDLKVILINMNHILNSYRPHQSRESLIMLLKQRINEKKEEINSIDTKMSDIKDKLLTLINFSDVKLIQPDVKSDTLNTDQIKEKILYKLLKDI</sequence>
<keyword evidence="7 8" id="KW-0539">Nucleus</keyword>
<dbReference type="Pfam" id="PF05983">
    <property type="entry name" value="Med7"/>
    <property type="match status" value="1"/>
</dbReference>
<evidence type="ECO:0000256" key="7">
    <source>
        <dbReference type="ARBA" id="ARBA00023242"/>
    </source>
</evidence>
<keyword evidence="4 8" id="KW-0805">Transcription regulation</keyword>
<evidence type="ECO:0000313" key="11">
    <source>
        <dbReference type="Proteomes" id="UP000000707"/>
    </source>
</evidence>
<reference evidence="10 11" key="1">
    <citation type="journal article" date="2011" name="Proc. Natl. Acad. Sci. U.S.A.">
        <title>Comparative genomics of xylose-fermenting fungi for enhanced biofuel production.</title>
        <authorList>
            <person name="Wohlbach D.J."/>
            <person name="Kuo A."/>
            <person name="Sato T.K."/>
            <person name="Potts K.M."/>
            <person name="Salamov A.A."/>
            <person name="LaButti K.M."/>
            <person name="Sun H."/>
            <person name="Clum A."/>
            <person name="Pangilinan J.L."/>
            <person name="Lindquist E.A."/>
            <person name="Lucas S."/>
            <person name="Lapidus A."/>
            <person name="Jin M."/>
            <person name="Gunawan C."/>
            <person name="Balan V."/>
            <person name="Dale B.E."/>
            <person name="Jeffries T.W."/>
            <person name="Zinkel R."/>
            <person name="Barry K.W."/>
            <person name="Grigoriev I.V."/>
            <person name="Gasch A.P."/>
        </authorList>
    </citation>
    <scope>NUCLEOTIDE SEQUENCE [LARGE SCALE GENOMIC DNA]</scope>
    <source>
        <strain evidence="11">ATCC 10573 / BCRC 21748 / CBS 615 / JCM 9827 / NBRC 10315 / NRRL Y-1498 / VKM Y-70</strain>
    </source>
</reference>
<keyword evidence="11" id="KW-1185">Reference proteome</keyword>
<dbReference type="GO" id="GO:0070847">
    <property type="term" value="C:core mediator complex"/>
    <property type="evidence" value="ECO:0007669"/>
    <property type="project" value="TreeGrafter"/>
</dbReference>
<dbReference type="SUPFAM" id="SSF140718">
    <property type="entry name" value="Mediator hinge subcomplex-like"/>
    <property type="match status" value="1"/>
</dbReference>
<keyword evidence="6 8" id="KW-0804">Transcription</keyword>
<evidence type="ECO:0000256" key="6">
    <source>
        <dbReference type="ARBA" id="ARBA00023163"/>
    </source>
</evidence>
<dbReference type="EMBL" id="GL996515">
    <property type="protein sequence ID" value="EGV64607.1"/>
    <property type="molecule type" value="Genomic_DNA"/>
</dbReference>
<comment type="subunit">
    <text evidence="8">Component of the Mediator complex.</text>
</comment>
<dbReference type="GO" id="GO:0003712">
    <property type="term" value="F:transcription coregulator activity"/>
    <property type="evidence" value="ECO:0007669"/>
    <property type="project" value="InterPro"/>
</dbReference>
<organism evidence="11">
    <name type="scientific">Candida tenuis (strain ATCC 10573 / BCRC 21748 / CBS 615 / JCM 9827 / NBRC 10315 / NRRL Y-1498 / VKM Y-70)</name>
    <name type="common">Yeast</name>
    <name type="synonym">Yamadazyma tenuis</name>
    <dbReference type="NCBI Taxonomy" id="590646"/>
    <lineage>
        <taxon>Eukaryota</taxon>
        <taxon>Fungi</taxon>
        <taxon>Dikarya</taxon>
        <taxon>Ascomycota</taxon>
        <taxon>Saccharomycotina</taxon>
        <taxon>Pichiomycetes</taxon>
        <taxon>Debaryomycetaceae</taxon>
        <taxon>Yamadazyma</taxon>
    </lineage>
</organism>
<dbReference type="Gene3D" id="6.10.140.200">
    <property type="match status" value="1"/>
</dbReference>
<feature type="coiled-coil region" evidence="9">
    <location>
        <begin position="153"/>
        <end position="180"/>
    </location>
</feature>
<evidence type="ECO:0000256" key="5">
    <source>
        <dbReference type="ARBA" id="ARBA00023159"/>
    </source>
</evidence>
<keyword evidence="9" id="KW-0175">Coiled coil</keyword>
<dbReference type="Gene3D" id="6.10.140.1520">
    <property type="match status" value="2"/>
</dbReference>
<evidence type="ECO:0000256" key="3">
    <source>
        <dbReference type="ARBA" id="ARBA00020631"/>
    </source>
</evidence>
<dbReference type="OrthoDB" id="10254310at2759"/>
<dbReference type="PANTHER" id="PTHR21428:SF11">
    <property type="entry name" value="MEDIATOR OF RNA POLYMERASE II TRANSCRIPTION SUBUNIT 7"/>
    <property type="match status" value="1"/>
</dbReference>
<dbReference type="GO" id="GO:0006357">
    <property type="term" value="P:regulation of transcription by RNA polymerase II"/>
    <property type="evidence" value="ECO:0007669"/>
    <property type="project" value="InterPro"/>
</dbReference>
<dbReference type="GO" id="GO:0016592">
    <property type="term" value="C:mediator complex"/>
    <property type="evidence" value="ECO:0007669"/>
    <property type="project" value="InterPro"/>
</dbReference>
<dbReference type="InterPro" id="IPR009244">
    <property type="entry name" value="Mediatior_Med7"/>
</dbReference>
<gene>
    <name evidence="10" type="ORF">CANTEDRAFT_120329</name>
</gene>
<comment type="subcellular location">
    <subcellularLocation>
        <location evidence="1 8">Nucleus</location>
    </subcellularLocation>
</comment>
<evidence type="ECO:0000256" key="4">
    <source>
        <dbReference type="ARBA" id="ARBA00023015"/>
    </source>
</evidence>
<dbReference type="HOGENOM" id="CLU_065214_0_0_1"/>
<evidence type="ECO:0000256" key="1">
    <source>
        <dbReference type="ARBA" id="ARBA00004123"/>
    </source>
</evidence>
<dbReference type="InterPro" id="IPR037212">
    <property type="entry name" value="Med7/Med21-like"/>
</dbReference>
<comment type="function">
    <text evidence="8">Component of the Mediator complex, a coactivator involved in the regulated transcription of nearly all RNA polymerase II-dependent genes. Mediator functions as a bridge to convey information from gene-specific regulatory proteins to the basal RNA polymerase II transcription machinery.</text>
</comment>
<dbReference type="PANTHER" id="PTHR21428">
    <property type="entry name" value="MEDIATOR OF RNA POLYMERASE II TRANSCRIPTION SUBUNIT 7"/>
    <property type="match status" value="1"/>
</dbReference>
<evidence type="ECO:0000313" key="10">
    <source>
        <dbReference type="EMBL" id="EGV64607.1"/>
    </source>
</evidence>
<proteinExistence type="inferred from homology"/>
<evidence type="ECO:0000256" key="9">
    <source>
        <dbReference type="SAM" id="Coils"/>
    </source>
</evidence>
<dbReference type="eggNOG" id="KOG0570">
    <property type="taxonomic scope" value="Eukaryota"/>
</dbReference>
<dbReference type="Proteomes" id="UP000000707">
    <property type="component" value="Unassembled WGS sequence"/>
</dbReference>
<dbReference type="AlphaFoldDB" id="G3B267"/>
<keyword evidence="5 8" id="KW-0010">Activator</keyword>
<dbReference type="InterPro" id="IPR044888">
    <property type="entry name" value="Mediatior_Med7_sf"/>
</dbReference>
<comment type="similarity">
    <text evidence="2 8">Belongs to the Mediator complex subunit 7 family.</text>
</comment>
<evidence type="ECO:0000256" key="8">
    <source>
        <dbReference type="RuleBase" id="RU364060"/>
    </source>
</evidence>
<accession>G3B267</accession>
<dbReference type="STRING" id="590646.G3B267"/>
<protein>
    <recommendedName>
        <fullName evidence="3 8">Mediator of RNA polymerase II transcription subunit 7</fullName>
    </recommendedName>
</protein>
<name>G3B267_CANTC</name>